<keyword evidence="4" id="KW-1185">Reference proteome</keyword>
<evidence type="ECO:0000313" key="3">
    <source>
        <dbReference type="EMBL" id="KYP34062.1"/>
    </source>
</evidence>
<dbReference type="Proteomes" id="UP000075243">
    <property type="component" value="Unassembled WGS sequence"/>
</dbReference>
<dbReference type="GO" id="GO:0003676">
    <property type="term" value="F:nucleic acid binding"/>
    <property type="evidence" value="ECO:0007669"/>
    <property type="project" value="InterPro"/>
</dbReference>
<dbReference type="Gene3D" id="3.30.420.10">
    <property type="entry name" value="Ribonuclease H-like superfamily/Ribonuclease H"/>
    <property type="match status" value="1"/>
</dbReference>
<dbReference type="InterPro" id="IPR036397">
    <property type="entry name" value="RNaseH_sf"/>
</dbReference>
<dbReference type="PANTHER" id="PTHR42648">
    <property type="entry name" value="TRANSPOSASE, PUTATIVE-RELATED"/>
    <property type="match status" value="1"/>
</dbReference>
<dbReference type="InterPro" id="IPR039537">
    <property type="entry name" value="Retrotran_Ty1/copia-like"/>
</dbReference>
<protein>
    <submittedName>
        <fullName evidence="2">Retrovirus-related Pol polyprotein from transposon TNT 1-94</fullName>
    </submittedName>
</protein>
<dbReference type="InterPro" id="IPR012337">
    <property type="entry name" value="RNaseH-like_sf"/>
</dbReference>
<evidence type="ECO:0000313" key="2">
    <source>
        <dbReference type="EMBL" id="KYP34058.1"/>
    </source>
</evidence>
<dbReference type="Gramene" id="C.cajan_38259.t">
    <property type="protein sequence ID" value="C.cajan_38259.t.cds1"/>
    <property type="gene ID" value="C.cajan_38259"/>
</dbReference>
<feature type="domain" description="GAG-pre-integrase" evidence="1">
    <location>
        <begin position="45"/>
        <end position="96"/>
    </location>
</feature>
<dbReference type="SUPFAM" id="SSF53098">
    <property type="entry name" value="Ribonuclease H-like"/>
    <property type="match status" value="1"/>
</dbReference>
<reference evidence="2 4" key="1">
    <citation type="journal article" date="2012" name="Nat. Biotechnol.">
        <title>Draft genome sequence of pigeonpea (Cajanus cajan), an orphan legume crop of resource-poor farmers.</title>
        <authorList>
            <person name="Varshney R.K."/>
            <person name="Chen W."/>
            <person name="Li Y."/>
            <person name="Bharti A.K."/>
            <person name="Saxena R.K."/>
            <person name="Schlueter J.A."/>
            <person name="Donoghue M.T."/>
            <person name="Azam S."/>
            <person name="Fan G."/>
            <person name="Whaley A.M."/>
            <person name="Farmer A.D."/>
            <person name="Sheridan J."/>
            <person name="Iwata A."/>
            <person name="Tuteja R."/>
            <person name="Penmetsa R.V."/>
            <person name="Wu W."/>
            <person name="Upadhyaya H.D."/>
            <person name="Yang S.P."/>
            <person name="Shah T."/>
            <person name="Saxena K.B."/>
            <person name="Michael T."/>
            <person name="McCombie W.R."/>
            <person name="Yang B."/>
            <person name="Zhang G."/>
            <person name="Yang H."/>
            <person name="Wang J."/>
            <person name="Spillane C."/>
            <person name="Cook D.R."/>
            <person name="May G.D."/>
            <person name="Xu X."/>
            <person name="Jackson S.A."/>
        </authorList>
    </citation>
    <scope>NUCLEOTIDE SEQUENCE [LARGE SCALE GENOMIC DNA]</scope>
    <source>
        <strain evidence="4">cv. Asha</strain>
    </source>
</reference>
<proteinExistence type="predicted"/>
<dbReference type="EMBL" id="KQ484692">
    <property type="protein sequence ID" value="KYP34058.1"/>
    <property type="molecule type" value="Genomic_DNA"/>
</dbReference>
<sequence length="151" mass="17253">MLDDGGYDNHFGSEKWKLTKGNLVVARGEKSSKLYWTKALVAKDSVNSMDMEAYLWHRRLSHISEKGLNCLAKKDVLQGLKSEKLEKCSHCMAGKQTRVFFKKHPPLKKSELLQLVHSDVCGPLKLKSFNGALYFVTFIDDCSRKLWVYAL</sequence>
<dbReference type="AlphaFoldDB" id="A0A151QUP4"/>
<dbReference type="PANTHER" id="PTHR42648:SF28">
    <property type="entry name" value="TRANSPOSON-ENCODED PROTEIN WITH RIBONUCLEASE H-LIKE AND RETROVIRUS ZINC FINGER-LIKE DOMAINS"/>
    <property type="match status" value="1"/>
</dbReference>
<accession>A0A151QUP4</accession>
<dbReference type="EMBL" id="KQ484692">
    <property type="protein sequence ID" value="KYP34062.1"/>
    <property type="molecule type" value="Genomic_DNA"/>
</dbReference>
<dbReference type="Gramene" id="C.cajan_38255.t">
    <property type="protein sequence ID" value="C.cajan_38255.t.cds1"/>
    <property type="gene ID" value="C.cajan_38255"/>
</dbReference>
<gene>
    <name evidence="2" type="ORF">KK1_045016</name>
    <name evidence="3" type="ORF">KK1_045020</name>
</gene>
<evidence type="ECO:0000259" key="1">
    <source>
        <dbReference type="Pfam" id="PF13976"/>
    </source>
</evidence>
<name>A0A151QUP4_CAJCA</name>
<organism evidence="2 4">
    <name type="scientific">Cajanus cajan</name>
    <name type="common">Pigeon pea</name>
    <name type="synonym">Cajanus indicus</name>
    <dbReference type="NCBI Taxonomy" id="3821"/>
    <lineage>
        <taxon>Eukaryota</taxon>
        <taxon>Viridiplantae</taxon>
        <taxon>Streptophyta</taxon>
        <taxon>Embryophyta</taxon>
        <taxon>Tracheophyta</taxon>
        <taxon>Spermatophyta</taxon>
        <taxon>Magnoliopsida</taxon>
        <taxon>eudicotyledons</taxon>
        <taxon>Gunneridae</taxon>
        <taxon>Pentapetalae</taxon>
        <taxon>rosids</taxon>
        <taxon>fabids</taxon>
        <taxon>Fabales</taxon>
        <taxon>Fabaceae</taxon>
        <taxon>Papilionoideae</taxon>
        <taxon>50 kb inversion clade</taxon>
        <taxon>NPAAA clade</taxon>
        <taxon>indigoferoid/millettioid clade</taxon>
        <taxon>Phaseoleae</taxon>
        <taxon>Cajanus</taxon>
    </lineage>
</organism>
<evidence type="ECO:0000313" key="4">
    <source>
        <dbReference type="Proteomes" id="UP000075243"/>
    </source>
</evidence>
<dbReference type="Pfam" id="PF13976">
    <property type="entry name" value="gag_pre-integrs"/>
    <property type="match status" value="1"/>
</dbReference>
<dbReference type="InterPro" id="IPR025724">
    <property type="entry name" value="GAG-pre-integrase_dom"/>
</dbReference>